<keyword evidence="1" id="KW-1133">Transmembrane helix</keyword>
<evidence type="ECO:0000313" key="3">
    <source>
        <dbReference type="Proteomes" id="UP001651158"/>
    </source>
</evidence>
<accession>A0ABR4QEP1</accession>
<dbReference type="EMBL" id="JAKROA010000004">
    <property type="protein sequence ID" value="KAL5108125.1"/>
    <property type="molecule type" value="Genomic_DNA"/>
</dbReference>
<organism evidence="2 3">
    <name type="scientific">Taenia crassiceps</name>
    <dbReference type="NCBI Taxonomy" id="6207"/>
    <lineage>
        <taxon>Eukaryota</taxon>
        <taxon>Metazoa</taxon>
        <taxon>Spiralia</taxon>
        <taxon>Lophotrochozoa</taxon>
        <taxon>Platyhelminthes</taxon>
        <taxon>Cestoda</taxon>
        <taxon>Eucestoda</taxon>
        <taxon>Cyclophyllidea</taxon>
        <taxon>Taeniidae</taxon>
        <taxon>Taenia</taxon>
    </lineage>
</organism>
<name>A0ABR4QEP1_9CEST</name>
<reference evidence="2 3" key="1">
    <citation type="journal article" date="2022" name="Front. Cell. Infect. Microbiol.">
        <title>The Genomes of Two Strains of Taenia crassiceps the Animal Model for the Study of Human Cysticercosis.</title>
        <authorList>
            <person name="Bobes R.J."/>
            <person name="Estrada K."/>
            <person name="Rios-Valencia D.G."/>
            <person name="Calderon-Gallegos A."/>
            <person name="de la Torre P."/>
            <person name="Carrero J.C."/>
            <person name="Sanchez-Flores A."/>
            <person name="Laclette J.P."/>
        </authorList>
    </citation>
    <scope>NUCLEOTIDE SEQUENCE [LARGE SCALE GENOMIC DNA]</scope>
    <source>
        <strain evidence="2">WFUcys</strain>
    </source>
</reference>
<sequence length="79" mass="8639">MRLDAECQSMNVYEAPTKSCTKIVLVDSSKQGPNINQNLKVSDSLSGIRAGLVPGFVLVWWVILLVNAEPIVRNAPNQT</sequence>
<keyword evidence="1" id="KW-0812">Transmembrane</keyword>
<keyword evidence="1" id="KW-0472">Membrane</keyword>
<feature type="transmembrane region" description="Helical" evidence="1">
    <location>
        <begin position="48"/>
        <end position="68"/>
    </location>
</feature>
<proteinExistence type="predicted"/>
<dbReference type="Proteomes" id="UP001651158">
    <property type="component" value="Unassembled WGS sequence"/>
</dbReference>
<protein>
    <submittedName>
        <fullName evidence="2">Uncharacterized protein</fullName>
    </submittedName>
</protein>
<comment type="caution">
    <text evidence="2">The sequence shown here is derived from an EMBL/GenBank/DDBJ whole genome shotgun (WGS) entry which is preliminary data.</text>
</comment>
<evidence type="ECO:0000313" key="2">
    <source>
        <dbReference type="EMBL" id="KAL5108125.1"/>
    </source>
</evidence>
<evidence type="ECO:0000256" key="1">
    <source>
        <dbReference type="SAM" id="Phobius"/>
    </source>
</evidence>
<keyword evidence="3" id="KW-1185">Reference proteome</keyword>
<gene>
    <name evidence="2" type="ORF">TcWFU_008808</name>
</gene>